<dbReference type="Pfam" id="PF01546">
    <property type="entry name" value="Peptidase_M20"/>
    <property type="match status" value="1"/>
</dbReference>
<accession>A0ABU4HW17</accession>
<keyword evidence="4" id="KW-1185">Reference proteome</keyword>
<proteinExistence type="predicted"/>
<dbReference type="SUPFAM" id="SSF53187">
    <property type="entry name" value="Zn-dependent exopeptidases"/>
    <property type="match status" value="1"/>
</dbReference>
<dbReference type="Proteomes" id="UP001284601">
    <property type="component" value="Unassembled WGS sequence"/>
</dbReference>
<gene>
    <name evidence="3" type="ORF">R7226_23605</name>
</gene>
<dbReference type="InterPro" id="IPR011650">
    <property type="entry name" value="Peptidase_M20_dimer"/>
</dbReference>
<dbReference type="InterPro" id="IPR002933">
    <property type="entry name" value="Peptidase_M20"/>
</dbReference>
<dbReference type="InterPro" id="IPR036264">
    <property type="entry name" value="Bact_exopeptidase_dim_dom"/>
</dbReference>
<reference evidence="4" key="1">
    <citation type="submission" date="2023-07" db="EMBL/GenBank/DDBJ databases">
        <title>Conexibacter stalactiti sp. nov., isolated from stalactites in a lava cave and emended description of the genus Conexibacter.</title>
        <authorList>
            <person name="Lee S.D."/>
        </authorList>
    </citation>
    <scope>NUCLEOTIDE SEQUENCE [LARGE SCALE GENOMIC DNA]</scope>
    <source>
        <strain evidence="4">KCTC 39840</strain>
    </source>
</reference>
<dbReference type="EMBL" id="JAWSTH010000084">
    <property type="protein sequence ID" value="MDW5597354.1"/>
    <property type="molecule type" value="Genomic_DNA"/>
</dbReference>
<evidence type="ECO:0000313" key="4">
    <source>
        <dbReference type="Proteomes" id="UP001284601"/>
    </source>
</evidence>
<dbReference type="Gene3D" id="3.30.70.360">
    <property type="match status" value="1"/>
</dbReference>
<dbReference type="Gene3D" id="3.40.630.10">
    <property type="entry name" value="Zn peptidases"/>
    <property type="match status" value="1"/>
</dbReference>
<name>A0ABU4HW17_9ACTN</name>
<feature type="region of interest" description="Disordered" evidence="1">
    <location>
        <begin position="1"/>
        <end position="23"/>
    </location>
</feature>
<evidence type="ECO:0000256" key="1">
    <source>
        <dbReference type="SAM" id="MobiDB-lite"/>
    </source>
</evidence>
<evidence type="ECO:0000259" key="2">
    <source>
        <dbReference type="Pfam" id="PF07687"/>
    </source>
</evidence>
<comment type="caution">
    <text evidence="3">The sequence shown here is derived from an EMBL/GenBank/DDBJ whole genome shotgun (WGS) entry which is preliminary data.</text>
</comment>
<dbReference type="InterPro" id="IPR017439">
    <property type="entry name" value="Amidohydrolase"/>
</dbReference>
<dbReference type="RefSeq" id="WP_318599817.1">
    <property type="nucleotide sequence ID" value="NZ_JAWSTH010000084.1"/>
</dbReference>
<reference evidence="3 4" key="2">
    <citation type="submission" date="2023-10" db="EMBL/GenBank/DDBJ databases">
        <authorList>
            <person name="Han X.F."/>
        </authorList>
    </citation>
    <scope>NUCLEOTIDE SEQUENCE [LARGE SCALE GENOMIC DNA]</scope>
    <source>
        <strain evidence="3 4">KCTC 39840</strain>
    </source>
</reference>
<organism evidence="3 4">
    <name type="scientific">Conexibacter stalactiti</name>
    <dbReference type="NCBI Taxonomy" id="1940611"/>
    <lineage>
        <taxon>Bacteria</taxon>
        <taxon>Bacillati</taxon>
        <taxon>Actinomycetota</taxon>
        <taxon>Thermoleophilia</taxon>
        <taxon>Solirubrobacterales</taxon>
        <taxon>Conexibacteraceae</taxon>
        <taxon>Conexibacter</taxon>
    </lineage>
</organism>
<dbReference type="NCBIfam" id="TIGR01891">
    <property type="entry name" value="amidohydrolases"/>
    <property type="match status" value="1"/>
</dbReference>
<dbReference type="Pfam" id="PF07687">
    <property type="entry name" value="M20_dimer"/>
    <property type="match status" value="1"/>
</dbReference>
<protein>
    <submittedName>
        <fullName evidence="3">Amidohydrolase</fullName>
    </submittedName>
</protein>
<dbReference type="PIRSF" id="PIRSF005962">
    <property type="entry name" value="Pept_M20D_amidohydro"/>
    <property type="match status" value="1"/>
</dbReference>
<dbReference type="PANTHER" id="PTHR11014">
    <property type="entry name" value="PEPTIDASE M20 FAMILY MEMBER"/>
    <property type="match status" value="1"/>
</dbReference>
<sequence>MACFTLGGKERLGRHEPTGETVPPHDLHARFDGAAAQVADQVIAWRHHLHSHPELSNRERETGRLIAEHLRSLGLDEVRTGIAGHGVVGVLRGRLDGDRVVALRADIDALPLREESGEEFASTVVDQDYPGGPYPVAHACGHDCHTAMLMGAASVLAGARDELPGTVLFLFQPAEEGPPIDEEGGAREMDAEGALADPEPTMVFGMHVTPYPKNVVAYLAGNQYGASVLIRITVHGKGVHGSTPWAGVDPLPPAADIIAAMGQVYRQLPGYDPLAITIGHVEDVGRFNVVGESVRLLGTIRSTIEADMDVAREHVRRTAEHVAQAYGATATVEFLQPVPAVHNTQPWIDAVLPTMERVVGHDHLVRAPPGLGYDDVSVFVNRYGGAYLQLGAQDTELRPDGTMAPIPGGRGIAMNHNPHFYADDSVLETGVRMHVNVALDHLTGALSASG</sequence>
<feature type="domain" description="Peptidase M20 dimerisation" evidence="2">
    <location>
        <begin position="230"/>
        <end position="324"/>
    </location>
</feature>
<dbReference type="SUPFAM" id="SSF55031">
    <property type="entry name" value="Bacterial exopeptidase dimerisation domain"/>
    <property type="match status" value="1"/>
</dbReference>
<evidence type="ECO:0000313" key="3">
    <source>
        <dbReference type="EMBL" id="MDW5597354.1"/>
    </source>
</evidence>
<dbReference type="PANTHER" id="PTHR11014:SF63">
    <property type="entry name" value="METALLOPEPTIDASE, PUTATIVE (AFU_ORTHOLOGUE AFUA_6G09600)-RELATED"/>
    <property type="match status" value="1"/>
</dbReference>
<feature type="compositionally biased region" description="Basic and acidic residues" evidence="1">
    <location>
        <begin position="8"/>
        <end position="23"/>
    </location>
</feature>